<dbReference type="SMART" id="SM00283">
    <property type="entry name" value="MA"/>
    <property type="match status" value="1"/>
</dbReference>
<comment type="similarity">
    <text evidence="2">Belongs to the methyl-accepting chemotaxis (MCP) protein family.</text>
</comment>
<name>A0ABS5K0V0_9BACT</name>
<accession>A0ABS5K0V0</accession>
<proteinExistence type="inferred from homology"/>
<keyword evidence="3" id="KW-0807">Transducer</keyword>
<keyword evidence="7" id="KW-1185">Reference proteome</keyword>
<dbReference type="Proteomes" id="UP000708576">
    <property type="component" value="Unassembled WGS sequence"/>
</dbReference>
<dbReference type="InterPro" id="IPR051310">
    <property type="entry name" value="MCP_chemotaxis"/>
</dbReference>
<dbReference type="PANTHER" id="PTHR43531:SF11">
    <property type="entry name" value="METHYL-ACCEPTING CHEMOTAXIS PROTEIN 3"/>
    <property type="match status" value="1"/>
</dbReference>
<dbReference type="PANTHER" id="PTHR43531">
    <property type="entry name" value="PROTEIN ICFG"/>
    <property type="match status" value="1"/>
</dbReference>
<dbReference type="RefSeq" id="WP_212219367.1">
    <property type="nucleotide sequence ID" value="NZ_JAGUCO010000029.1"/>
</dbReference>
<dbReference type="InterPro" id="IPR004090">
    <property type="entry name" value="Chemotax_Me-accpt_rcpt"/>
</dbReference>
<feature type="domain" description="Methyl-accepting transducer" evidence="5">
    <location>
        <begin position="362"/>
        <end position="577"/>
    </location>
</feature>
<feature type="transmembrane region" description="Helical" evidence="4">
    <location>
        <begin position="12"/>
        <end position="29"/>
    </location>
</feature>
<reference evidence="6 7" key="1">
    <citation type="journal article" date="2015" name="Int. J. Syst. Evol. Microbiol.">
        <title>Carboxylicivirga linearis sp. nov., isolated from a sea cucumber culture pond.</title>
        <authorList>
            <person name="Wang F.Q."/>
            <person name="Zhou Y.X."/>
            <person name="Lin X.Z."/>
            <person name="Chen G.J."/>
            <person name="Du Z.J."/>
        </authorList>
    </citation>
    <scope>NUCLEOTIDE SEQUENCE [LARGE SCALE GENOMIC DNA]</scope>
    <source>
        <strain evidence="6 7">FB218</strain>
    </source>
</reference>
<evidence type="ECO:0000259" key="5">
    <source>
        <dbReference type="PROSITE" id="PS50111"/>
    </source>
</evidence>
<dbReference type="InterPro" id="IPR004089">
    <property type="entry name" value="MCPsignal_dom"/>
</dbReference>
<dbReference type="SMART" id="SM01358">
    <property type="entry name" value="HBM"/>
    <property type="match status" value="1"/>
</dbReference>
<dbReference type="InterPro" id="IPR032255">
    <property type="entry name" value="HBM"/>
</dbReference>
<evidence type="ECO:0000256" key="1">
    <source>
        <dbReference type="ARBA" id="ARBA00022500"/>
    </source>
</evidence>
<dbReference type="SUPFAM" id="SSF58104">
    <property type="entry name" value="Methyl-accepting chemotaxis protein (MCP) signaling domain"/>
    <property type="match status" value="1"/>
</dbReference>
<evidence type="ECO:0000313" key="7">
    <source>
        <dbReference type="Proteomes" id="UP000708576"/>
    </source>
</evidence>
<dbReference type="PRINTS" id="PR00260">
    <property type="entry name" value="CHEMTRNSDUCR"/>
</dbReference>
<evidence type="ECO:0000256" key="4">
    <source>
        <dbReference type="SAM" id="Phobius"/>
    </source>
</evidence>
<gene>
    <name evidence="6" type="ORF">KEM10_21120</name>
</gene>
<keyword evidence="4" id="KW-0472">Membrane</keyword>
<feature type="transmembrane region" description="Helical" evidence="4">
    <location>
        <begin position="281"/>
        <end position="302"/>
    </location>
</feature>
<keyword evidence="4" id="KW-1133">Transmembrane helix</keyword>
<dbReference type="EMBL" id="JAGUCO010000029">
    <property type="protein sequence ID" value="MBS2100802.1"/>
    <property type="molecule type" value="Genomic_DNA"/>
</dbReference>
<evidence type="ECO:0000313" key="6">
    <source>
        <dbReference type="EMBL" id="MBS2100802.1"/>
    </source>
</evidence>
<evidence type="ECO:0000256" key="2">
    <source>
        <dbReference type="ARBA" id="ARBA00029447"/>
    </source>
</evidence>
<dbReference type="PROSITE" id="PS50111">
    <property type="entry name" value="CHEMOTAXIS_TRANSDUC_2"/>
    <property type="match status" value="1"/>
</dbReference>
<comment type="caution">
    <text evidence="6">The sequence shown here is derived from an EMBL/GenBank/DDBJ whole genome shotgun (WGS) entry which is preliminary data.</text>
</comment>
<keyword evidence="1" id="KW-0145">Chemotaxis</keyword>
<keyword evidence="4" id="KW-0812">Transmembrane</keyword>
<dbReference type="Gene3D" id="1.10.287.950">
    <property type="entry name" value="Methyl-accepting chemotaxis protein"/>
    <property type="match status" value="1"/>
</dbReference>
<organism evidence="6 7">
    <name type="scientific">Carboxylicivirga linearis</name>
    <dbReference type="NCBI Taxonomy" id="1628157"/>
    <lineage>
        <taxon>Bacteria</taxon>
        <taxon>Pseudomonadati</taxon>
        <taxon>Bacteroidota</taxon>
        <taxon>Bacteroidia</taxon>
        <taxon>Marinilabiliales</taxon>
        <taxon>Marinilabiliaceae</taxon>
        <taxon>Carboxylicivirga</taxon>
    </lineage>
</organism>
<protein>
    <submittedName>
        <fullName evidence="6">Methyl-accepting chemotaxis protein</fullName>
    </submittedName>
</protein>
<sequence length="596" mass="66941">MQAGTMRQRFTLLTTLLIITFIGIGLYTYRALNRINDNNITENQLYQLESLMLQLRRNEKDFLAREKTNPDFHETGRSKYLTKFKNNYQKSKDIIDALNQSKSIKRNGMTKKIDSVSIFLTSYYNTFINIKDELLIQGFKDYGMVGQMRQAIHEIENNLKSHNDNKLMVYMLMCRRHEKDFLIREDLNYRDKFVAHNIKFRQAINNSGYSSSEKEQMLGLLNNYEQTFLAMVNKKMEIGLDEKSGLMGTLRNDVHKVEPMLDESKKLLMQALASSTHNTNVMTLVFITLGAGIVVFFSIFIFKGVRKLLGAEPYVVAQIANQVASGNLVLDDEFKHDAKGVLHAFVVMTNQLEELIRQIALVSTQLSKTIQLLNNSSKKIAQGAQEQAGSFEEIATTMEEISANIQQNSTNAQRTNTASKQTQTELHEVNKKAGDSFTTSKSINDKVKMITEIANQTNILALNAAVEASRAGEHGRGFAVVAQEVRKLAERSKLASDEIITLTHNSLNISEVTSESLLKLVPVLNENTDLIEDIASASIEQSHGVSQVSSALQQINMITQENAAASERLTSSIDELSSQANSLLEIVNQFKVKSAV</sequence>
<evidence type="ECO:0000256" key="3">
    <source>
        <dbReference type="PROSITE-ProRule" id="PRU00284"/>
    </source>
</evidence>
<dbReference type="Pfam" id="PF00015">
    <property type="entry name" value="MCPsignal"/>
    <property type="match status" value="1"/>
</dbReference>